<gene>
    <name evidence="2" type="ORF">M5I08_19255</name>
</gene>
<keyword evidence="3" id="KW-1185">Reference proteome</keyword>
<accession>A0ABY4QKD1</accession>
<organism evidence="2 3">
    <name type="scientific">Candidatus Mycobacterium methanotrophicum</name>
    <dbReference type="NCBI Taxonomy" id="2943498"/>
    <lineage>
        <taxon>Bacteria</taxon>
        <taxon>Bacillati</taxon>
        <taxon>Actinomycetota</taxon>
        <taxon>Actinomycetes</taxon>
        <taxon>Mycobacteriales</taxon>
        <taxon>Mycobacteriaceae</taxon>
        <taxon>Mycobacterium</taxon>
    </lineage>
</organism>
<proteinExistence type="predicted"/>
<dbReference type="InterPro" id="IPR022171">
    <property type="entry name" value="PPE_C"/>
</dbReference>
<name>A0ABY4QKD1_9MYCO</name>
<protein>
    <submittedName>
        <fullName evidence="2">PE/PPE C-terminal domain-containing protein</fullName>
    </submittedName>
</protein>
<evidence type="ECO:0000313" key="3">
    <source>
        <dbReference type="Proteomes" id="UP001056610"/>
    </source>
</evidence>
<dbReference type="Proteomes" id="UP001056610">
    <property type="component" value="Chromosome"/>
</dbReference>
<dbReference type="Pfam" id="PF12484">
    <property type="entry name" value="PPE-SVP"/>
    <property type="match status" value="1"/>
</dbReference>
<sequence length="212" mass="21097">MSASHPGKEQYGGVLAGVKAKLYRWPTASLDTGCGRRSVPTRFSPVQMKDPEHCLSAVFNDLFSSNGLGLNSSIWNTIFSSGVYMPGNWIGILSEIPGLLGTGTAADGAAAAEGLGGRALLVPTGGLGGAVSAALGRGTVIGALAVPPSWDVIAPTTSPIAPLLGGAPISAPPAVPGMPGMPATSAAGNHFNGSVPKYGFRPTVVAHSPAAG</sequence>
<dbReference type="RefSeq" id="WP_219065534.1">
    <property type="nucleotide sequence ID" value="NZ_CAJUXY010000001.1"/>
</dbReference>
<evidence type="ECO:0000259" key="1">
    <source>
        <dbReference type="Pfam" id="PF12484"/>
    </source>
</evidence>
<dbReference type="EMBL" id="CP097320">
    <property type="protein sequence ID" value="UQX10269.1"/>
    <property type="molecule type" value="Genomic_DNA"/>
</dbReference>
<reference evidence="2" key="1">
    <citation type="submission" date="2022-05" db="EMBL/GenBank/DDBJ databases">
        <title>A methanotrophic Mycobacterium dominates a cave microbial ecosystem.</title>
        <authorList>
            <person name="Van Spanning R.J.M."/>
            <person name="Guan Q."/>
            <person name="Melkonian C."/>
            <person name="Gallant J."/>
            <person name="Polerecky L."/>
            <person name="Flot J.-F."/>
            <person name="Brandt B.W."/>
            <person name="Braster M."/>
            <person name="Iturbe Espinoza P."/>
            <person name="Aerts J."/>
            <person name="Meima-Franke M."/>
            <person name="Piersma S.R."/>
            <person name="Bunduc C."/>
            <person name="Ummels R."/>
            <person name="Pain A."/>
            <person name="Fleming E.J."/>
            <person name="van der Wel N."/>
            <person name="Gherman V.D."/>
            <person name="Sarbu S.M."/>
            <person name="Bodelier P.L.E."/>
            <person name="Bitter W."/>
        </authorList>
    </citation>
    <scope>NUCLEOTIDE SEQUENCE</scope>
    <source>
        <strain evidence="2">Sulfur Cave</strain>
    </source>
</reference>
<feature type="domain" description="PPE family C-terminal" evidence="1">
    <location>
        <begin position="132"/>
        <end position="207"/>
    </location>
</feature>
<evidence type="ECO:0000313" key="2">
    <source>
        <dbReference type="EMBL" id="UQX10269.1"/>
    </source>
</evidence>